<name>A0A239N5C3_9NOCA</name>
<feature type="transmembrane region" description="Helical" evidence="1">
    <location>
        <begin position="68"/>
        <end position="87"/>
    </location>
</feature>
<keyword evidence="1" id="KW-0812">Transmembrane</keyword>
<organism evidence="2 3">
    <name type="scientific">Rhodococcoides kyotonense</name>
    <dbReference type="NCBI Taxonomy" id="398843"/>
    <lineage>
        <taxon>Bacteria</taxon>
        <taxon>Bacillati</taxon>
        <taxon>Actinomycetota</taxon>
        <taxon>Actinomycetes</taxon>
        <taxon>Mycobacteriales</taxon>
        <taxon>Nocardiaceae</taxon>
        <taxon>Rhodococcoides</taxon>
    </lineage>
</organism>
<sequence length="347" mass="38277">MFWATYRQFRTTLFGALAVITLVAVVTFLAAWTLRNVSYASSFGTFDLCFGSQSSACITQTALTATTLLTVALPVLIGLFVGVAVFARDIERGTHVLSLSQSVGRLRWYFSRVLVVFVPVILAMLVLGIVFTASRSLSNAWWQTLSGYGDSRFAFPIFETSALMPATYTVLALIIGSLFALWVRHTIAAMVLTLVTVVGLLVLVSVGIRPHYAAPLVQVSPLYDVAGTGEYIGGSARWIVDANYVDAAGNKLTIDYSLCDGGTYWNEAEQRPDETYAEWQVRSDAINQREITRYSECIAAQGADRFETEYHENNQFWRFQWTEAALLLSVSALALGASTLVVRRLRP</sequence>
<feature type="transmembrane region" description="Helical" evidence="1">
    <location>
        <begin position="153"/>
        <end position="175"/>
    </location>
</feature>
<dbReference type="AlphaFoldDB" id="A0A239N5C3"/>
<evidence type="ECO:0000313" key="3">
    <source>
        <dbReference type="Proteomes" id="UP000198327"/>
    </source>
</evidence>
<feature type="transmembrane region" description="Helical" evidence="1">
    <location>
        <begin position="187"/>
        <end position="208"/>
    </location>
</feature>
<dbReference type="RefSeq" id="WP_089252472.1">
    <property type="nucleotide sequence ID" value="NZ_FZOW01000030.1"/>
</dbReference>
<proteinExistence type="predicted"/>
<gene>
    <name evidence="2" type="ORF">SAMN05421642_1305</name>
</gene>
<keyword evidence="3" id="KW-1185">Reference proteome</keyword>
<accession>A0A239N5C3</accession>
<dbReference type="EMBL" id="FZOW01000030">
    <property type="protein sequence ID" value="SNT50141.1"/>
    <property type="molecule type" value="Genomic_DNA"/>
</dbReference>
<feature type="transmembrane region" description="Helical" evidence="1">
    <location>
        <begin position="324"/>
        <end position="342"/>
    </location>
</feature>
<feature type="transmembrane region" description="Helical" evidence="1">
    <location>
        <begin position="108"/>
        <end position="133"/>
    </location>
</feature>
<evidence type="ECO:0000256" key="1">
    <source>
        <dbReference type="SAM" id="Phobius"/>
    </source>
</evidence>
<feature type="transmembrane region" description="Helical" evidence="1">
    <location>
        <begin position="12"/>
        <end position="34"/>
    </location>
</feature>
<dbReference type="Proteomes" id="UP000198327">
    <property type="component" value="Unassembled WGS sequence"/>
</dbReference>
<protein>
    <recommendedName>
        <fullName evidence="4">ABC-2 family transporter protein</fullName>
    </recommendedName>
</protein>
<keyword evidence="1" id="KW-1133">Transmembrane helix</keyword>
<evidence type="ECO:0008006" key="4">
    <source>
        <dbReference type="Google" id="ProtNLM"/>
    </source>
</evidence>
<keyword evidence="1" id="KW-0472">Membrane</keyword>
<reference evidence="3" key="1">
    <citation type="submission" date="2017-06" db="EMBL/GenBank/DDBJ databases">
        <authorList>
            <person name="Varghese N."/>
            <person name="Submissions S."/>
        </authorList>
    </citation>
    <scope>NUCLEOTIDE SEQUENCE [LARGE SCALE GENOMIC DNA]</scope>
    <source>
        <strain evidence="3">JCM 23211</strain>
    </source>
</reference>
<evidence type="ECO:0000313" key="2">
    <source>
        <dbReference type="EMBL" id="SNT50141.1"/>
    </source>
</evidence>
<dbReference type="OrthoDB" id="3579673at2"/>